<feature type="domain" description="AAA+ ATPase" evidence="6">
    <location>
        <begin position="258"/>
        <end position="400"/>
    </location>
</feature>
<protein>
    <recommendedName>
        <fullName evidence="6">AAA+ ATPase domain-containing protein</fullName>
    </recommendedName>
</protein>
<dbReference type="InterPro" id="IPR003959">
    <property type="entry name" value="ATPase_AAA_core"/>
</dbReference>
<dbReference type="AlphaFoldDB" id="A0A3B6B923"/>
<dbReference type="SMR" id="A0A3B6B923"/>
<dbReference type="SUPFAM" id="SSF52540">
    <property type="entry name" value="P-loop containing nucleoside triphosphate hydrolases"/>
    <property type="match status" value="1"/>
</dbReference>
<dbReference type="STRING" id="4565.A0A3B6B923"/>
<comment type="catalytic activity">
    <reaction evidence="4">
        <text>ATP + H2O = ADP + phosphate + H(+)</text>
        <dbReference type="Rhea" id="RHEA:13065"/>
        <dbReference type="ChEBI" id="CHEBI:15377"/>
        <dbReference type="ChEBI" id="CHEBI:15378"/>
        <dbReference type="ChEBI" id="CHEBI:30616"/>
        <dbReference type="ChEBI" id="CHEBI:43474"/>
        <dbReference type="ChEBI" id="CHEBI:456216"/>
    </reaction>
</comment>
<feature type="transmembrane region" description="Helical" evidence="5">
    <location>
        <begin position="34"/>
        <end position="55"/>
    </location>
</feature>
<evidence type="ECO:0000256" key="5">
    <source>
        <dbReference type="SAM" id="Phobius"/>
    </source>
</evidence>
<keyword evidence="5" id="KW-0472">Membrane</keyword>
<keyword evidence="5" id="KW-0812">Transmembrane</keyword>
<keyword evidence="5" id="KW-1133">Transmembrane helix</keyword>
<gene>
    <name evidence="7" type="primary">LOC123191102</name>
</gene>
<dbReference type="GO" id="GO:0016887">
    <property type="term" value="F:ATP hydrolysis activity"/>
    <property type="evidence" value="ECO:0007669"/>
    <property type="project" value="InterPro"/>
</dbReference>
<keyword evidence="3" id="KW-0460">Magnesium</keyword>
<comment type="cofactor">
    <cofactor evidence="1">
        <name>Mg(2+)</name>
        <dbReference type="ChEBI" id="CHEBI:18420"/>
    </cofactor>
</comment>
<dbReference type="InterPro" id="IPR003593">
    <property type="entry name" value="AAA+_ATPase"/>
</dbReference>
<evidence type="ECO:0000259" key="6">
    <source>
        <dbReference type="SMART" id="SM00382"/>
    </source>
</evidence>
<dbReference type="Pfam" id="PF00004">
    <property type="entry name" value="AAA"/>
    <property type="match status" value="1"/>
</dbReference>
<dbReference type="Gramene" id="TraesCS2A02G584000.1">
    <property type="protein sequence ID" value="TraesCS2A02G584000.1"/>
    <property type="gene ID" value="TraesCS2A02G584000"/>
</dbReference>
<proteinExistence type="inferred from homology"/>
<dbReference type="Gramene" id="TraesCAD_scaffold_021283_01G000300.1">
    <property type="protein sequence ID" value="TraesCAD_scaffold_021283_01G000300.1"/>
    <property type="gene ID" value="TraesCAD_scaffold_021283_01G000300"/>
</dbReference>
<dbReference type="EnsemblPlants" id="TraesCS2A02G584000.1">
    <property type="protein sequence ID" value="TraesCS2A02G584000.1"/>
    <property type="gene ID" value="TraesCS2A02G584000"/>
</dbReference>
<evidence type="ECO:0000256" key="4">
    <source>
        <dbReference type="ARBA" id="ARBA00049360"/>
    </source>
</evidence>
<reference evidence="7" key="1">
    <citation type="submission" date="2018-08" db="EMBL/GenBank/DDBJ databases">
        <authorList>
            <person name="Rossello M."/>
        </authorList>
    </citation>
    <scope>NUCLEOTIDE SEQUENCE [LARGE SCALE GENOMIC DNA]</scope>
    <source>
        <strain evidence="7">cv. Chinese Spring</strain>
    </source>
</reference>
<evidence type="ECO:0000256" key="1">
    <source>
        <dbReference type="ARBA" id="ARBA00001946"/>
    </source>
</evidence>
<organism evidence="7">
    <name type="scientific">Triticum aestivum</name>
    <name type="common">Wheat</name>
    <dbReference type="NCBI Taxonomy" id="4565"/>
    <lineage>
        <taxon>Eukaryota</taxon>
        <taxon>Viridiplantae</taxon>
        <taxon>Streptophyta</taxon>
        <taxon>Embryophyta</taxon>
        <taxon>Tracheophyta</taxon>
        <taxon>Spermatophyta</taxon>
        <taxon>Magnoliopsida</taxon>
        <taxon>Liliopsida</taxon>
        <taxon>Poales</taxon>
        <taxon>Poaceae</taxon>
        <taxon>BOP clade</taxon>
        <taxon>Pooideae</taxon>
        <taxon>Triticodae</taxon>
        <taxon>Triticeae</taxon>
        <taxon>Triticinae</taxon>
        <taxon>Triticum</taxon>
    </lineage>
</organism>
<dbReference type="GO" id="GO:0005524">
    <property type="term" value="F:ATP binding"/>
    <property type="evidence" value="ECO:0007669"/>
    <property type="project" value="InterPro"/>
</dbReference>
<keyword evidence="8" id="KW-1185">Reference proteome</keyword>
<reference evidence="7" key="2">
    <citation type="submission" date="2018-10" db="UniProtKB">
        <authorList>
            <consortium name="EnsemblPlants"/>
        </authorList>
    </citation>
    <scope>IDENTIFICATION</scope>
</reference>
<dbReference type="GeneID" id="123191102"/>
<dbReference type="Gene3D" id="3.40.50.300">
    <property type="entry name" value="P-loop containing nucleotide triphosphate hydrolases"/>
    <property type="match status" value="1"/>
</dbReference>
<evidence type="ECO:0000256" key="3">
    <source>
        <dbReference type="ARBA" id="ARBA00022842"/>
    </source>
</evidence>
<evidence type="ECO:0000313" key="8">
    <source>
        <dbReference type="Proteomes" id="UP000019116"/>
    </source>
</evidence>
<sequence>MAGPDEAKMAAMVRSWPWVGMLMPMVLRHLRKSAWLYLMPMVAACVPIGVLRAYFERSLRRCVRRLLPFFDPFITVDIASLREDYMDKIKSSDAYEEVKAHLSAACSREARHFRAEGADEGTGFVLSMREGQDEVADEFRGVTIWWSALKEDDYDMRRCCRLTFHQRHRKLIVDEYLPHVRRCGRAAMSGTRRRRLYTNKTNLSYSASRKDVWSYIDFHHPTTFETLAMHPDKKQMIIDDLNDFRSSEDYYLRIGKAWKRGYLLYGPPGTGKSTMIAAMANYLNYTVYDIELTTLKSNNDLRKLFVETTGKSIIVIEDIDCSLNLTGSRAAMAQTKRADGAPKKGSVVTLSGLLNFIDGIWSAHSGEWIIVFTTNHLDKLDAALIRRGRMDLHIEMSYCGFEAFKRIWRILTS</sequence>
<dbReference type="OrthoDB" id="10251412at2759"/>
<accession>A0A3B6B923</accession>
<dbReference type="SMART" id="SM00382">
    <property type="entry name" value="AAA"/>
    <property type="match status" value="1"/>
</dbReference>
<name>A0A3B6B923_WHEAT</name>
<dbReference type="Gramene" id="TraesCS2A03G1307500.1">
    <property type="protein sequence ID" value="TraesCS2A03G1307500.1.CDS"/>
    <property type="gene ID" value="TraesCS2A03G1307500"/>
</dbReference>
<evidence type="ECO:0000256" key="2">
    <source>
        <dbReference type="ARBA" id="ARBA00007448"/>
    </source>
</evidence>
<comment type="similarity">
    <text evidence="2">Belongs to the AAA ATPase family. BCS1 subfamily.</text>
</comment>
<evidence type="ECO:0000313" key="7">
    <source>
        <dbReference type="EnsemblPlants" id="TraesCS2A02G584000.1"/>
    </source>
</evidence>
<dbReference type="PANTHER" id="PTHR23070">
    <property type="entry name" value="BCS1 AAA-TYPE ATPASE"/>
    <property type="match status" value="1"/>
</dbReference>
<dbReference type="RefSeq" id="XP_044459815.1">
    <property type="nucleotide sequence ID" value="XM_044603880.1"/>
</dbReference>
<dbReference type="InterPro" id="IPR050747">
    <property type="entry name" value="Mitochondrial_chaperone_BCS1"/>
</dbReference>
<dbReference type="InterPro" id="IPR025753">
    <property type="entry name" value="AAA_N_dom"/>
</dbReference>
<dbReference type="Pfam" id="PF14363">
    <property type="entry name" value="AAA_assoc"/>
    <property type="match status" value="1"/>
</dbReference>
<dbReference type="Proteomes" id="UP000019116">
    <property type="component" value="Chromosome 2A"/>
</dbReference>
<dbReference type="InterPro" id="IPR027417">
    <property type="entry name" value="P-loop_NTPase"/>
</dbReference>
<dbReference type="CDD" id="cd19510">
    <property type="entry name" value="RecA-like_BCS1"/>
    <property type="match status" value="1"/>
</dbReference>
<dbReference type="GO" id="GO:0006950">
    <property type="term" value="P:response to stress"/>
    <property type="evidence" value="ECO:0007669"/>
    <property type="project" value="UniProtKB-ARBA"/>
</dbReference>
<dbReference type="PaxDb" id="4565-Traes_2BL_A9EF792B8.2"/>